<evidence type="ECO:0000256" key="1">
    <source>
        <dbReference type="SAM" id="Phobius"/>
    </source>
</evidence>
<feature type="transmembrane region" description="Helical" evidence="1">
    <location>
        <begin position="6"/>
        <end position="22"/>
    </location>
</feature>
<keyword evidence="3" id="KW-1185">Reference proteome</keyword>
<keyword evidence="1" id="KW-0472">Membrane</keyword>
<sequence>MKDLSNYTVLSIPAIFFVMVYIERIPIGKELDLFAQEGYEDCLDPDQMFVKKIYVLTYDDIEGDWIMFLSFVKSLNIRRADRL</sequence>
<dbReference type="AlphaFoldDB" id="A0A7I8JFB1"/>
<keyword evidence="1" id="KW-1133">Transmembrane helix</keyword>
<accession>A0A7I8JFB1</accession>
<evidence type="ECO:0000313" key="3">
    <source>
        <dbReference type="Proteomes" id="UP001189122"/>
    </source>
</evidence>
<name>A0A7I8JFB1_SPIIN</name>
<gene>
    <name evidence="2" type="ORF">SI7747_12015263</name>
</gene>
<dbReference type="Proteomes" id="UP001189122">
    <property type="component" value="Unassembled WGS sequence"/>
</dbReference>
<proteinExistence type="predicted"/>
<organism evidence="2">
    <name type="scientific">Spirodela intermedia</name>
    <name type="common">Intermediate duckweed</name>
    <dbReference type="NCBI Taxonomy" id="51605"/>
    <lineage>
        <taxon>Eukaryota</taxon>
        <taxon>Viridiplantae</taxon>
        <taxon>Streptophyta</taxon>
        <taxon>Embryophyta</taxon>
        <taxon>Tracheophyta</taxon>
        <taxon>Spermatophyta</taxon>
        <taxon>Magnoliopsida</taxon>
        <taxon>Liliopsida</taxon>
        <taxon>Araceae</taxon>
        <taxon>Lemnoideae</taxon>
        <taxon>Spirodela</taxon>
    </lineage>
</organism>
<keyword evidence="1" id="KW-0812">Transmembrane</keyword>
<dbReference type="EMBL" id="LR743599">
    <property type="protein sequence ID" value="CAA2629625.1"/>
    <property type="molecule type" value="Genomic_DNA"/>
</dbReference>
<protein>
    <submittedName>
        <fullName evidence="2">Uncharacterized protein</fullName>
    </submittedName>
</protein>
<reference evidence="2 3" key="1">
    <citation type="submission" date="2019-12" db="EMBL/GenBank/DDBJ databases">
        <authorList>
            <person name="Scholz U."/>
            <person name="Mascher M."/>
            <person name="Fiebig A."/>
        </authorList>
    </citation>
    <scope>NUCLEOTIDE SEQUENCE</scope>
</reference>
<dbReference type="EMBL" id="CACRZD030000012">
    <property type="protein sequence ID" value="CAA6668868.1"/>
    <property type="molecule type" value="Genomic_DNA"/>
</dbReference>
<evidence type="ECO:0000313" key="2">
    <source>
        <dbReference type="EMBL" id="CAA2629625.1"/>
    </source>
</evidence>